<feature type="signal peptide" evidence="2">
    <location>
        <begin position="1"/>
        <end position="21"/>
    </location>
</feature>
<dbReference type="Proteomes" id="UP000041254">
    <property type="component" value="Unassembled WGS sequence"/>
</dbReference>
<dbReference type="EMBL" id="CDMY01000321">
    <property type="protein sequence ID" value="CEM02214.1"/>
    <property type="molecule type" value="Genomic_DNA"/>
</dbReference>
<dbReference type="PANTHER" id="PTHR21228:SF40">
    <property type="entry name" value="LD45607P"/>
    <property type="match status" value="1"/>
</dbReference>
<feature type="region of interest" description="Disordered" evidence="1">
    <location>
        <begin position="1070"/>
        <end position="1090"/>
    </location>
</feature>
<dbReference type="GO" id="GO:0005759">
    <property type="term" value="C:mitochondrial matrix"/>
    <property type="evidence" value="ECO:0007669"/>
    <property type="project" value="TreeGrafter"/>
</dbReference>
<dbReference type="AlphaFoldDB" id="A0A0G4EUT2"/>
<sequence length="1206" mass="132861">MGAFSVFPLLFFLAHAFRSEAFTIIRPPAGAAQLPMRASYSAAAAATASPTVSLPEATRHRCSMQKVTWCQCHTWSDLMQLLEEHRHQLSRIPLHSAVEALHRAAELANSPRSGVHAAVLDELRWRAEGGLREAPNAEILAKAVWAFNRLGWDVSGLLTLAQEPKCVSTLTHRSAVDLLTAMAEARRKRRPGPAPRTYPLLTYVASHSSTMVSMHVTKAMWAVSELMRGAGGGQETYAEVLASLADRMVVLISRDQCRRLPQSVATALMALGSCGVLHVPLSRSILSLVRRRRVISSFAQRDLRETAIGIAKLSDLIPHPSDLWQPIFQALHSLIDEVNERQDGGVDVRTMANVAWAASHVYRRGEGTGREAGRAVGTLMQWLVDELEGGRSFNGQDLAHSAIAIRWFHGDDAYPSLGLIADRALLAIDRLSPRSLTTLARILTLPHGPAAMPPPSYFMAIECFQKAALQQVEDHLMAFDSRDMVALLKAHVPGRHTERALFLVNEHMGARQQTWLNRSLPGLVRLVASVGQGRSEETRRAVDMVKWKVVHHLAELDVPVCVHLLNELSHLWGYAHAADTSTDRDEYTSVARGCPPKHVVVHLLAMKVAEGADRLTTRELSLTFGSVARLHYGHPAVTQPLMVALSSILDHTQEGTFDDAGLAGVLWALGRLHFHDDRLLPQLLTLVPSVMAICCPLSAVLALHGLSGLLDDTAVQDEQAQLAIDTLISRLTPSVESLAPEWISSIMWSLGRLHHHPSGGFLSAIEKRTVTEMGQWPHQTLACVAWGFSRLQWGDKGELWRLLVQEATGRVESMNGREVADVVQAFEAADVLTEDFTRAVRAWVRRHVRESDKEGGSSLPVRLGDLCSLQSVVDIDALPGPLGGGLSVWRLPYKHLHDPSLLDDEYLVWLVGQLPRSPLRRCSELGDLLVWEVAARAAEWPLERLREALEHLYKLHVSDDRLIEPLRQSLLSRLHCESIPLPTLMSIVRSLAALTQRTADRAALHSPPPAPIHGGPSERLGRPPVAAHNETAQSALHDALVERVADEMERVSPSEASRLLLGVSTLVHRDHPDDSALPPMSEGEKSTQLPTRLPRKFALRLPAGSSSGDSSQQIERGHLASSVRRWLAQEKVVTSLTWEDLASIGTALNRLRWRDDVMYGVLTNEVARRRLAVDNDGSADGRWEAIMSLAWWGAGVKGRREDCAVV</sequence>
<evidence type="ECO:0000256" key="2">
    <source>
        <dbReference type="SAM" id="SignalP"/>
    </source>
</evidence>
<protein>
    <recommendedName>
        <fullName evidence="5">RAP domain-containing protein</fullName>
    </recommendedName>
</protein>
<name>A0A0G4EUT2_VITBC</name>
<dbReference type="InterPro" id="IPR050870">
    <property type="entry name" value="FAST_kinase"/>
</dbReference>
<keyword evidence="2" id="KW-0732">Signal</keyword>
<proteinExistence type="predicted"/>
<keyword evidence="4" id="KW-1185">Reference proteome</keyword>
<evidence type="ECO:0000313" key="4">
    <source>
        <dbReference type="Proteomes" id="UP000041254"/>
    </source>
</evidence>
<feature type="region of interest" description="Disordered" evidence="1">
    <location>
        <begin position="999"/>
        <end position="1024"/>
    </location>
</feature>
<evidence type="ECO:0000313" key="3">
    <source>
        <dbReference type="EMBL" id="CEM02214.1"/>
    </source>
</evidence>
<dbReference type="GO" id="GO:0035770">
    <property type="term" value="C:ribonucleoprotein granule"/>
    <property type="evidence" value="ECO:0007669"/>
    <property type="project" value="TreeGrafter"/>
</dbReference>
<accession>A0A0G4EUT2</accession>
<dbReference type="GO" id="GO:0000963">
    <property type="term" value="P:mitochondrial RNA processing"/>
    <property type="evidence" value="ECO:0007669"/>
    <property type="project" value="TreeGrafter"/>
</dbReference>
<gene>
    <name evidence="3" type="ORF">Vbra_13523</name>
</gene>
<organism evidence="3 4">
    <name type="scientific">Vitrella brassicaformis (strain CCMP3155)</name>
    <dbReference type="NCBI Taxonomy" id="1169540"/>
    <lineage>
        <taxon>Eukaryota</taxon>
        <taxon>Sar</taxon>
        <taxon>Alveolata</taxon>
        <taxon>Colpodellida</taxon>
        <taxon>Vitrellaceae</taxon>
        <taxon>Vitrella</taxon>
    </lineage>
</organism>
<dbReference type="GO" id="GO:0003723">
    <property type="term" value="F:RNA binding"/>
    <property type="evidence" value="ECO:0007669"/>
    <property type="project" value="TreeGrafter"/>
</dbReference>
<evidence type="ECO:0000256" key="1">
    <source>
        <dbReference type="SAM" id="MobiDB-lite"/>
    </source>
</evidence>
<dbReference type="PANTHER" id="PTHR21228">
    <property type="entry name" value="FAST LEU-RICH DOMAIN-CONTAINING"/>
    <property type="match status" value="1"/>
</dbReference>
<dbReference type="GO" id="GO:0044528">
    <property type="term" value="P:regulation of mitochondrial mRNA stability"/>
    <property type="evidence" value="ECO:0007669"/>
    <property type="project" value="TreeGrafter"/>
</dbReference>
<feature type="chain" id="PRO_5005187658" description="RAP domain-containing protein" evidence="2">
    <location>
        <begin position="22"/>
        <end position="1206"/>
    </location>
</feature>
<reference evidence="3 4" key="1">
    <citation type="submission" date="2014-11" db="EMBL/GenBank/DDBJ databases">
        <authorList>
            <person name="Zhu J."/>
            <person name="Qi W."/>
            <person name="Song R."/>
        </authorList>
    </citation>
    <scope>NUCLEOTIDE SEQUENCE [LARGE SCALE GENOMIC DNA]</scope>
</reference>
<dbReference type="InParanoid" id="A0A0G4EUT2"/>
<dbReference type="VEuPathDB" id="CryptoDB:Vbra_13523"/>
<evidence type="ECO:0008006" key="5">
    <source>
        <dbReference type="Google" id="ProtNLM"/>
    </source>
</evidence>